<protein>
    <submittedName>
        <fullName evidence="2">Uncharacterized protein</fullName>
    </submittedName>
</protein>
<keyword evidence="1" id="KW-0812">Transmembrane</keyword>
<feature type="transmembrane region" description="Helical" evidence="1">
    <location>
        <begin position="12"/>
        <end position="32"/>
    </location>
</feature>
<organism evidence="2">
    <name type="scientific">viral metagenome</name>
    <dbReference type="NCBI Taxonomy" id="1070528"/>
    <lineage>
        <taxon>unclassified sequences</taxon>
        <taxon>metagenomes</taxon>
        <taxon>organismal metagenomes</taxon>
    </lineage>
</organism>
<accession>A0A6C0BV86</accession>
<evidence type="ECO:0000256" key="1">
    <source>
        <dbReference type="SAM" id="Phobius"/>
    </source>
</evidence>
<dbReference type="InterPro" id="IPR043929">
    <property type="entry name" value="DUF5755"/>
</dbReference>
<proteinExistence type="predicted"/>
<reference evidence="2" key="1">
    <citation type="journal article" date="2020" name="Nature">
        <title>Giant virus diversity and host interactions through global metagenomics.</title>
        <authorList>
            <person name="Schulz F."/>
            <person name="Roux S."/>
            <person name="Paez-Espino D."/>
            <person name="Jungbluth S."/>
            <person name="Walsh D.A."/>
            <person name="Denef V.J."/>
            <person name="McMahon K.D."/>
            <person name="Konstantinidis K.T."/>
            <person name="Eloe-Fadrosh E.A."/>
            <person name="Kyrpides N.C."/>
            <person name="Woyke T."/>
        </authorList>
    </citation>
    <scope>NUCLEOTIDE SEQUENCE</scope>
    <source>
        <strain evidence="2">GVMAG-M-3300018868-6</strain>
    </source>
</reference>
<keyword evidence="1" id="KW-0472">Membrane</keyword>
<dbReference type="AlphaFoldDB" id="A0A6C0BV86"/>
<evidence type="ECO:0000313" key="2">
    <source>
        <dbReference type="EMBL" id="QHS95484.1"/>
    </source>
</evidence>
<dbReference type="EMBL" id="MN739253">
    <property type="protein sequence ID" value="QHS95484.1"/>
    <property type="molecule type" value="Genomic_DNA"/>
</dbReference>
<keyword evidence="1" id="KW-1133">Transmembrane helix</keyword>
<sequence>MAKTCPPGVLCIENYTFVFLIIVVTIAIGWFLSKSKTLKGESEEHTGQSFFNMLPSGFNVIPGFGGDTLTDPYLPPLKDNRYFPLPQHGQYGLPINMRTRGFDTSYRQVGILTRVGAGGDPRETILPIMGRPLFANRDKWQFYTMSDSNNSVKLPISLGGKHCTGEYGCDDISNADTVYVEGYNTPFKATIYENEFPRYIPFV</sequence>
<name>A0A6C0BV86_9ZZZZ</name>
<dbReference type="Pfam" id="PF19059">
    <property type="entry name" value="DUF5755"/>
    <property type="match status" value="1"/>
</dbReference>